<name>A0ABN6D7Q6_9BURK</name>
<evidence type="ECO:0000313" key="4">
    <source>
        <dbReference type="Proteomes" id="UP000824366"/>
    </source>
</evidence>
<keyword evidence="2" id="KW-1133">Transmembrane helix</keyword>
<evidence type="ECO:0008006" key="5">
    <source>
        <dbReference type="Google" id="ProtNLM"/>
    </source>
</evidence>
<proteinExistence type="predicted"/>
<protein>
    <recommendedName>
        <fullName evidence="5">DUF883 domain-containing protein</fullName>
    </recommendedName>
</protein>
<gene>
    <name evidence="3" type="ORF">MIZ03_2967</name>
</gene>
<accession>A0ABN6D7Q6</accession>
<keyword evidence="2" id="KW-0472">Membrane</keyword>
<keyword evidence="2" id="KW-0812">Transmembrane</keyword>
<sequence>MHFNNSDPSPSSLLEKAEQGADKALQSTEQVANDALKMLTDAIHDLRLQTLPLAARTGEQVSALAQRGVDSVRESSHQLRLKAEHASECTVAYIKHDPVKSVLIAAATGAALMALISLFSHSRHRS</sequence>
<feature type="region of interest" description="Disordered" evidence="1">
    <location>
        <begin position="1"/>
        <end position="28"/>
    </location>
</feature>
<reference evidence="3 4" key="1">
    <citation type="journal article" date="2021" name="Microbiol. Spectr.">
        <title>A Single Bacterium Capable of Oxidation and Reduction of Iron at Circumneutral pH.</title>
        <authorList>
            <person name="Kato S."/>
            <person name="Ohkuma M."/>
        </authorList>
    </citation>
    <scope>NUCLEOTIDE SEQUENCE [LARGE SCALE GENOMIC DNA]</scope>
    <source>
        <strain evidence="3 4">MIZ03</strain>
    </source>
</reference>
<dbReference type="EMBL" id="AP024238">
    <property type="protein sequence ID" value="BCO28074.1"/>
    <property type="molecule type" value="Genomic_DNA"/>
</dbReference>
<dbReference type="RefSeq" id="WP_223904066.1">
    <property type="nucleotide sequence ID" value="NZ_AP024238.1"/>
</dbReference>
<keyword evidence="4" id="KW-1185">Reference proteome</keyword>
<evidence type="ECO:0000256" key="2">
    <source>
        <dbReference type="SAM" id="Phobius"/>
    </source>
</evidence>
<organism evidence="3 4">
    <name type="scientific">Rhodoferax lithotrophicus</name>
    <dbReference type="NCBI Taxonomy" id="2798804"/>
    <lineage>
        <taxon>Bacteria</taxon>
        <taxon>Pseudomonadati</taxon>
        <taxon>Pseudomonadota</taxon>
        <taxon>Betaproteobacteria</taxon>
        <taxon>Burkholderiales</taxon>
        <taxon>Comamonadaceae</taxon>
        <taxon>Rhodoferax</taxon>
    </lineage>
</organism>
<evidence type="ECO:0000313" key="3">
    <source>
        <dbReference type="EMBL" id="BCO28074.1"/>
    </source>
</evidence>
<feature type="transmembrane region" description="Helical" evidence="2">
    <location>
        <begin position="102"/>
        <end position="120"/>
    </location>
</feature>
<feature type="compositionally biased region" description="Polar residues" evidence="1">
    <location>
        <begin position="1"/>
        <end position="12"/>
    </location>
</feature>
<dbReference type="Proteomes" id="UP000824366">
    <property type="component" value="Chromosome"/>
</dbReference>
<evidence type="ECO:0000256" key="1">
    <source>
        <dbReference type="SAM" id="MobiDB-lite"/>
    </source>
</evidence>